<dbReference type="InterPro" id="IPR042118">
    <property type="entry name" value="QueA_dom1"/>
</dbReference>
<dbReference type="InterPro" id="IPR003699">
    <property type="entry name" value="QueA"/>
</dbReference>
<dbReference type="RefSeq" id="WP_035073079.1">
    <property type="nucleotide sequence ID" value="NZ_JMIH01000016.1"/>
</dbReference>
<accession>A0A074KZ53</accession>
<dbReference type="PANTHER" id="PTHR30307:SF0">
    <property type="entry name" value="S-ADENOSYLMETHIONINE:TRNA RIBOSYLTRANSFERASE-ISOMERASE"/>
    <property type="match status" value="1"/>
</dbReference>
<reference evidence="6 7" key="1">
    <citation type="submission" date="2014-04" db="EMBL/GenBank/DDBJ databases">
        <title>Characterization and application of a salt tolerant electro-active bacterium.</title>
        <authorList>
            <person name="Yang L."/>
            <person name="Wei S."/>
            <person name="Tay Q.X.M."/>
        </authorList>
    </citation>
    <scope>NUCLEOTIDE SEQUENCE [LARGE SCALE GENOMIC DNA]</scope>
    <source>
        <strain evidence="6 7">LY1</strain>
    </source>
</reference>
<dbReference type="InterPro" id="IPR042119">
    <property type="entry name" value="QueA_dom2"/>
</dbReference>
<dbReference type="GO" id="GO:0005737">
    <property type="term" value="C:cytoplasm"/>
    <property type="evidence" value="ECO:0007669"/>
    <property type="project" value="UniProtKB-SubCell"/>
</dbReference>
<keyword evidence="4 5" id="KW-0671">Queuosine biosynthesis</keyword>
<comment type="similarity">
    <text evidence="5">Belongs to the QueA family.</text>
</comment>
<dbReference type="EMBL" id="JMIH01000016">
    <property type="protein sequence ID" value="KEO74189.1"/>
    <property type="molecule type" value="Genomic_DNA"/>
</dbReference>
<dbReference type="Gene3D" id="2.40.10.240">
    <property type="entry name" value="QueA-like"/>
    <property type="match status" value="1"/>
</dbReference>
<evidence type="ECO:0000256" key="2">
    <source>
        <dbReference type="ARBA" id="ARBA00022679"/>
    </source>
</evidence>
<comment type="caution">
    <text evidence="6">The sequence shown here is derived from an EMBL/GenBank/DDBJ whole genome shotgun (WGS) entry which is preliminary data.</text>
</comment>
<name>A0A074KZ53_9BACT</name>
<dbReference type="GO" id="GO:0051075">
    <property type="term" value="F:S-adenosylmethionine:tRNA ribosyltransferase-isomerase activity"/>
    <property type="evidence" value="ECO:0007669"/>
    <property type="project" value="UniProtKB-EC"/>
</dbReference>
<dbReference type="AlphaFoldDB" id="A0A074KZ53"/>
<sequence length="406" mass="45919">MPEVSKIKLSDYQYILPDERVAKFPLAKRDESKLLHFEDGKISHVRFKELPDLIPSDSLVVFNNTKVIPARIFFIKPTGAKIEIFLLKPVEPTTEINVVMLSRGPVIWETMIGNLKRWKEGETLKGELVLDGNVVSIEATLVNRDSRLVSFTWSGSMAFCHVIEACGEVPLPPYLNRAAVAEDKPRYQTVYSKKQGAVAAPTAGLHFTPQTLTDISDKGILLDYLTLHVSAGTFQPIKEESVDQHPMHSEQVIATRTNIQNILEAKKNILAVGTTSMRSLESLYWYGVKLIEGEDDLFFIPKLYPYREYKNLPNVKESFKAILDHMNDRDLDEITGSTEIFIMPGYDFKVCNGLVTNFHQPGSTLILLVAAFTQGNWRKIYDEAMSGSYRFLSYGDSSLLWYNKIA</sequence>
<keyword evidence="2 5" id="KW-0808">Transferase</keyword>
<gene>
    <name evidence="5" type="primary">queA</name>
    <name evidence="6" type="ORF">EL17_08615</name>
</gene>
<keyword evidence="3 5" id="KW-0949">S-adenosyl-L-methionine</keyword>
<evidence type="ECO:0000313" key="7">
    <source>
        <dbReference type="Proteomes" id="UP000027821"/>
    </source>
</evidence>
<dbReference type="eggNOG" id="COG0809">
    <property type="taxonomic scope" value="Bacteria"/>
</dbReference>
<organism evidence="6 7">
    <name type="scientific">Anditalea andensis</name>
    <dbReference type="NCBI Taxonomy" id="1048983"/>
    <lineage>
        <taxon>Bacteria</taxon>
        <taxon>Pseudomonadati</taxon>
        <taxon>Bacteroidota</taxon>
        <taxon>Cytophagia</taxon>
        <taxon>Cytophagales</taxon>
        <taxon>Cytophagaceae</taxon>
        <taxon>Anditalea</taxon>
    </lineage>
</organism>
<comment type="function">
    <text evidence="5">Transfers and isomerizes the ribose moiety from AdoMet to the 7-aminomethyl group of 7-deazaguanine (preQ1-tRNA) to give epoxyqueuosine (oQ-tRNA).</text>
</comment>
<evidence type="ECO:0000313" key="6">
    <source>
        <dbReference type="EMBL" id="KEO74189.1"/>
    </source>
</evidence>
<dbReference type="GO" id="GO:0008616">
    <property type="term" value="P:tRNA queuosine(34) biosynthetic process"/>
    <property type="evidence" value="ECO:0007669"/>
    <property type="project" value="UniProtKB-UniRule"/>
</dbReference>
<evidence type="ECO:0000256" key="3">
    <source>
        <dbReference type="ARBA" id="ARBA00022691"/>
    </source>
</evidence>
<protein>
    <recommendedName>
        <fullName evidence="5">S-adenosylmethionine:tRNA ribosyltransferase-isomerase</fullName>
        <ecNumber evidence="5">2.4.99.17</ecNumber>
    </recommendedName>
    <alternativeName>
        <fullName evidence="5">Queuosine biosynthesis protein QueA</fullName>
    </alternativeName>
</protein>
<comment type="catalytic activity">
    <reaction evidence="5">
        <text>7-aminomethyl-7-carbaguanosine(34) in tRNA + S-adenosyl-L-methionine = epoxyqueuosine(34) in tRNA + adenine + L-methionine + 2 H(+)</text>
        <dbReference type="Rhea" id="RHEA:32155"/>
        <dbReference type="Rhea" id="RHEA-COMP:10342"/>
        <dbReference type="Rhea" id="RHEA-COMP:18582"/>
        <dbReference type="ChEBI" id="CHEBI:15378"/>
        <dbReference type="ChEBI" id="CHEBI:16708"/>
        <dbReference type="ChEBI" id="CHEBI:57844"/>
        <dbReference type="ChEBI" id="CHEBI:59789"/>
        <dbReference type="ChEBI" id="CHEBI:82833"/>
        <dbReference type="ChEBI" id="CHEBI:194443"/>
        <dbReference type="EC" id="2.4.99.17"/>
    </reaction>
</comment>
<evidence type="ECO:0000256" key="5">
    <source>
        <dbReference type="HAMAP-Rule" id="MF_00113"/>
    </source>
</evidence>
<dbReference type="EC" id="2.4.99.17" evidence="5"/>
<keyword evidence="1 5" id="KW-0963">Cytoplasm</keyword>
<comment type="subunit">
    <text evidence="5">Monomer.</text>
</comment>
<comment type="pathway">
    <text evidence="5">tRNA modification; tRNA-queuosine biosynthesis.</text>
</comment>
<dbReference type="SUPFAM" id="SSF111337">
    <property type="entry name" value="QueA-like"/>
    <property type="match status" value="1"/>
</dbReference>
<dbReference type="STRING" id="1048983.EL17_08615"/>
<evidence type="ECO:0000256" key="4">
    <source>
        <dbReference type="ARBA" id="ARBA00022785"/>
    </source>
</evidence>
<proteinExistence type="inferred from homology"/>
<dbReference type="OrthoDB" id="9805933at2"/>
<dbReference type="PANTHER" id="PTHR30307">
    <property type="entry name" value="S-ADENOSYLMETHIONINE:TRNA RIBOSYLTRANSFERASE-ISOMERASE"/>
    <property type="match status" value="1"/>
</dbReference>
<evidence type="ECO:0000256" key="1">
    <source>
        <dbReference type="ARBA" id="ARBA00022490"/>
    </source>
</evidence>
<dbReference type="InterPro" id="IPR036100">
    <property type="entry name" value="QueA_sf"/>
</dbReference>
<dbReference type="Pfam" id="PF02547">
    <property type="entry name" value="Queuosine_synth"/>
    <property type="match status" value="1"/>
</dbReference>
<comment type="subcellular location">
    <subcellularLocation>
        <location evidence="5">Cytoplasm</location>
    </subcellularLocation>
</comment>
<dbReference type="HAMAP" id="MF_00113">
    <property type="entry name" value="QueA"/>
    <property type="match status" value="1"/>
</dbReference>
<dbReference type="Gene3D" id="3.40.1780.10">
    <property type="entry name" value="QueA-like"/>
    <property type="match status" value="1"/>
</dbReference>
<dbReference type="Proteomes" id="UP000027821">
    <property type="component" value="Unassembled WGS sequence"/>
</dbReference>
<keyword evidence="7" id="KW-1185">Reference proteome</keyword>
<dbReference type="UniPathway" id="UPA00392"/>